<keyword evidence="8" id="KW-1185">Reference proteome</keyword>
<dbReference type="SMART" id="SM00673">
    <property type="entry name" value="CARP"/>
    <property type="match status" value="1"/>
</dbReference>
<evidence type="ECO:0000256" key="1">
    <source>
        <dbReference type="ARBA" id="ARBA00004496"/>
    </source>
</evidence>
<dbReference type="PANTHER" id="PTHR15139:SF0">
    <property type="entry name" value="TUBULIN-SPECIFIC CHAPERONE C"/>
    <property type="match status" value="1"/>
</dbReference>
<dbReference type="GO" id="GO:0007023">
    <property type="term" value="P:post-chaperonin tubulin folding pathway"/>
    <property type="evidence" value="ECO:0007669"/>
    <property type="project" value="InterPro"/>
</dbReference>
<evidence type="ECO:0000313" key="7">
    <source>
        <dbReference type="EMBL" id="OIW26499.1"/>
    </source>
</evidence>
<dbReference type="OrthoDB" id="194775at2759"/>
<keyword evidence="4" id="KW-0143">Chaperone</keyword>
<evidence type="ECO:0000256" key="4">
    <source>
        <dbReference type="ARBA" id="ARBA00023186"/>
    </source>
</evidence>
<organism evidence="7 8">
    <name type="scientific">Coniochaeta ligniaria NRRL 30616</name>
    <dbReference type="NCBI Taxonomy" id="1408157"/>
    <lineage>
        <taxon>Eukaryota</taxon>
        <taxon>Fungi</taxon>
        <taxon>Dikarya</taxon>
        <taxon>Ascomycota</taxon>
        <taxon>Pezizomycotina</taxon>
        <taxon>Sordariomycetes</taxon>
        <taxon>Sordariomycetidae</taxon>
        <taxon>Coniochaetales</taxon>
        <taxon>Coniochaetaceae</taxon>
        <taxon>Coniochaeta</taxon>
    </lineage>
</organism>
<sequence>MDTLTMTCPWAYKLPPGSQMSTMDPKERFYRQFQTSVTSLQEQISQLGSFAAIGGERQDAIENVLAGISRLSNEVADASDFVPAYDQRTYSQAPYTNTIQTIKSLTDQLNTVTAQLAPRSRFQFKKRTTSPPADTKPDARHMLSSGTDAPASTIAASPLTTEPSTTSQPTTSPTPPDAAAAALKEDDTVAPLPTHFKNYNEELSRPSPSSIRKPSFSAARDIAITDHTGLHIILPPSAARATTAGRLTGLRRCIVDMSVPTLGKSASAANPFASLALRDVEGCLIVAGRVSGATHITGVRNSVVVVAAGQVRIHECRNVDFYLWCGSHPIIEDCVGVRFAPIPEVYMTDQEEREKNLWDQVDDFKWLKAEQSPNWTVVPEEERLKDEIWREAVPGRPGAGTEDILKEVGIAKA</sequence>
<dbReference type="GO" id="GO:0007021">
    <property type="term" value="P:tubulin complex assembly"/>
    <property type="evidence" value="ECO:0007669"/>
    <property type="project" value="TreeGrafter"/>
</dbReference>
<evidence type="ECO:0000313" key="8">
    <source>
        <dbReference type="Proteomes" id="UP000182658"/>
    </source>
</evidence>
<dbReference type="STRING" id="1408157.A0A1J7IGU7"/>
<evidence type="ECO:0000256" key="2">
    <source>
        <dbReference type="ARBA" id="ARBA00008848"/>
    </source>
</evidence>
<dbReference type="GO" id="GO:0005737">
    <property type="term" value="C:cytoplasm"/>
    <property type="evidence" value="ECO:0007669"/>
    <property type="project" value="UniProtKB-SubCell"/>
</dbReference>
<accession>A0A1J7IGU7</accession>
<dbReference type="EMBL" id="KV875100">
    <property type="protein sequence ID" value="OIW26499.1"/>
    <property type="molecule type" value="Genomic_DNA"/>
</dbReference>
<feature type="domain" description="C-CAP/cofactor C-like" evidence="6">
    <location>
        <begin position="236"/>
        <end position="366"/>
    </location>
</feature>
<dbReference type="Gene3D" id="1.20.58.1250">
    <property type="entry name" value="Tubulin Binding Cofactor C, N-terminal domain"/>
    <property type="match status" value="1"/>
</dbReference>
<dbReference type="PROSITE" id="PS51329">
    <property type="entry name" value="C_CAP_COFACTOR_C"/>
    <property type="match status" value="1"/>
</dbReference>
<dbReference type="InterPro" id="IPR027684">
    <property type="entry name" value="TBCC"/>
</dbReference>
<name>A0A1J7IGU7_9PEZI</name>
<dbReference type="PANTHER" id="PTHR15139">
    <property type="entry name" value="TUBULIN FOLDING COFACTOR C"/>
    <property type="match status" value="1"/>
</dbReference>
<keyword evidence="3" id="KW-0963">Cytoplasm</keyword>
<dbReference type="InterPro" id="IPR012945">
    <property type="entry name" value="Tubulin-bd_cofactor_C_dom"/>
</dbReference>
<feature type="compositionally biased region" description="Low complexity" evidence="5">
    <location>
        <begin position="155"/>
        <end position="180"/>
    </location>
</feature>
<comment type="subcellular location">
    <subcellularLocation>
        <location evidence="1">Cytoplasm</location>
    </subcellularLocation>
</comment>
<dbReference type="InterPro" id="IPR006599">
    <property type="entry name" value="CARP_motif"/>
</dbReference>
<protein>
    <submittedName>
        <fullName evidence="7">TBCC-domain-containing protein</fullName>
    </submittedName>
</protein>
<dbReference type="Gene3D" id="2.160.20.70">
    <property type="match status" value="1"/>
</dbReference>
<dbReference type="Pfam" id="PF07986">
    <property type="entry name" value="TBCC"/>
    <property type="match status" value="1"/>
</dbReference>
<dbReference type="AlphaFoldDB" id="A0A1J7IGU7"/>
<proteinExistence type="inferred from homology"/>
<evidence type="ECO:0000256" key="5">
    <source>
        <dbReference type="SAM" id="MobiDB-lite"/>
    </source>
</evidence>
<dbReference type="InParanoid" id="A0A1J7IGU7"/>
<reference evidence="7 8" key="1">
    <citation type="submission" date="2016-10" db="EMBL/GenBank/DDBJ databases">
        <title>Draft genome sequence of Coniochaeta ligniaria NRRL30616, a lignocellulolytic fungus for bioabatement of inhibitors in plant biomass hydrolysates.</title>
        <authorList>
            <consortium name="DOE Joint Genome Institute"/>
            <person name="Jimenez D.J."/>
            <person name="Hector R.E."/>
            <person name="Riley R."/>
            <person name="Sun H."/>
            <person name="Grigoriev I.V."/>
            <person name="Van Elsas J.D."/>
            <person name="Nichols N.N."/>
        </authorList>
    </citation>
    <scope>NUCLEOTIDE SEQUENCE [LARGE SCALE GENOMIC DNA]</scope>
    <source>
        <strain evidence="7 8">NRRL 30616</strain>
    </source>
</reference>
<evidence type="ECO:0000256" key="3">
    <source>
        <dbReference type="ARBA" id="ARBA00022490"/>
    </source>
</evidence>
<dbReference type="Proteomes" id="UP000182658">
    <property type="component" value="Unassembled WGS sequence"/>
</dbReference>
<gene>
    <name evidence="7" type="ORF">CONLIGDRAFT_646663</name>
</gene>
<dbReference type="InterPro" id="IPR038397">
    <property type="entry name" value="TBCC_N_sf"/>
</dbReference>
<dbReference type="InterPro" id="IPR016098">
    <property type="entry name" value="CAP/MinC_C"/>
</dbReference>
<evidence type="ECO:0000259" key="6">
    <source>
        <dbReference type="PROSITE" id="PS51329"/>
    </source>
</evidence>
<dbReference type="InterPro" id="IPR017901">
    <property type="entry name" value="C-CAP_CF_C-like"/>
</dbReference>
<comment type="similarity">
    <text evidence="2">Belongs to the TBCC family.</text>
</comment>
<feature type="region of interest" description="Disordered" evidence="5">
    <location>
        <begin position="120"/>
        <end position="180"/>
    </location>
</feature>